<evidence type="ECO:0000256" key="1">
    <source>
        <dbReference type="ARBA" id="ARBA00000971"/>
    </source>
</evidence>
<evidence type="ECO:0000256" key="10">
    <source>
        <dbReference type="ARBA" id="ARBA00024849"/>
    </source>
</evidence>
<keyword evidence="5 12" id="KW-0132">Cell division</keyword>
<comment type="domain">
    <text evidence="12">Consists of 3 domains; the N-terminus binds the ribosome, the middle domain has PPIase activity, while the C-terminus has intrinsic chaperone activity on its own.</text>
</comment>
<keyword evidence="12" id="KW-0963">Cytoplasm</keyword>
<evidence type="ECO:0000256" key="8">
    <source>
        <dbReference type="ARBA" id="ARBA00023235"/>
    </source>
</evidence>
<dbReference type="EMBL" id="CP118868">
    <property type="protein sequence ID" value="WEG35020.1"/>
    <property type="molecule type" value="Genomic_DNA"/>
</dbReference>
<proteinExistence type="inferred from homology"/>
<dbReference type="Pfam" id="PF00254">
    <property type="entry name" value="FKBP_C"/>
    <property type="match status" value="1"/>
</dbReference>
<dbReference type="PIRSF" id="PIRSF003095">
    <property type="entry name" value="Trigger_factor"/>
    <property type="match status" value="1"/>
</dbReference>
<evidence type="ECO:0000256" key="4">
    <source>
        <dbReference type="ARBA" id="ARBA00016902"/>
    </source>
</evidence>
<evidence type="ECO:0000256" key="14">
    <source>
        <dbReference type="RuleBase" id="RU003914"/>
    </source>
</evidence>
<evidence type="ECO:0000313" key="17">
    <source>
        <dbReference type="Proteomes" id="UP001220478"/>
    </source>
</evidence>
<evidence type="ECO:0000256" key="9">
    <source>
        <dbReference type="ARBA" id="ARBA00023306"/>
    </source>
</evidence>
<feature type="domain" description="PPIase FKBP-type" evidence="15">
    <location>
        <begin position="163"/>
        <end position="253"/>
    </location>
</feature>
<evidence type="ECO:0000259" key="15">
    <source>
        <dbReference type="PROSITE" id="PS50059"/>
    </source>
</evidence>
<dbReference type="EC" id="5.2.1.8" evidence="3 12"/>
<comment type="catalytic activity">
    <reaction evidence="1 12 13">
        <text>[protein]-peptidylproline (omega=180) = [protein]-peptidylproline (omega=0)</text>
        <dbReference type="Rhea" id="RHEA:16237"/>
        <dbReference type="Rhea" id="RHEA-COMP:10747"/>
        <dbReference type="Rhea" id="RHEA-COMP:10748"/>
        <dbReference type="ChEBI" id="CHEBI:83833"/>
        <dbReference type="ChEBI" id="CHEBI:83834"/>
        <dbReference type="EC" id="5.2.1.8"/>
    </reaction>
</comment>
<dbReference type="Pfam" id="PF05698">
    <property type="entry name" value="Trigger_C"/>
    <property type="match status" value="1"/>
</dbReference>
<name>A0ABY8C2W6_9FIRM</name>
<keyword evidence="9 12" id="KW-0131">Cell cycle</keyword>
<evidence type="ECO:0000256" key="6">
    <source>
        <dbReference type="ARBA" id="ARBA00023110"/>
    </source>
</evidence>
<evidence type="ECO:0000256" key="7">
    <source>
        <dbReference type="ARBA" id="ARBA00023186"/>
    </source>
</evidence>
<dbReference type="Gene3D" id="1.10.3120.10">
    <property type="entry name" value="Trigger factor, C-terminal domain"/>
    <property type="match status" value="1"/>
</dbReference>
<keyword evidence="8 12" id="KW-0413">Isomerase</keyword>
<dbReference type="InterPro" id="IPR008880">
    <property type="entry name" value="Trigger_fac_C"/>
</dbReference>
<accession>A0ABY8C2W6</accession>
<dbReference type="InterPro" id="IPR005215">
    <property type="entry name" value="Trig_fac"/>
</dbReference>
<dbReference type="InterPro" id="IPR001179">
    <property type="entry name" value="PPIase_FKBP_dom"/>
</dbReference>
<dbReference type="Proteomes" id="UP001220478">
    <property type="component" value="Chromosome"/>
</dbReference>
<dbReference type="GO" id="GO:0003755">
    <property type="term" value="F:peptidyl-prolyl cis-trans isomerase activity"/>
    <property type="evidence" value="ECO:0007669"/>
    <property type="project" value="UniProtKB-EC"/>
</dbReference>
<evidence type="ECO:0000256" key="11">
    <source>
        <dbReference type="ARBA" id="ARBA00029986"/>
    </source>
</evidence>
<evidence type="ECO:0000256" key="2">
    <source>
        <dbReference type="ARBA" id="ARBA00005464"/>
    </source>
</evidence>
<comment type="subcellular location">
    <subcellularLocation>
        <location evidence="12">Cytoplasm</location>
    </subcellularLocation>
    <text evidence="12">About half TF is bound to the ribosome near the polypeptide exit tunnel while the other half is free in the cytoplasm.</text>
</comment>
<dbReference type="PANTHER" id="PTHR30560:SF3">
    <property type="entry name" value="TRIGGER FACTOR-LIKE PROTEIN TIG, CHLOROPLASTIC"/>
    <property type="match status" value="1"/>
</dbReference>
<dbReference type="Pfam" id="PF05697">
    <property type="entry name" value="Trigger_N"/>
    <property type="match status" value="1"/>
</dbReference>
<dbReference type="PANTHER" id="PTHR30560">
    <property type="entry name" value="TRIGGER FACTOR CHAPERONE AND PEPTIDYL-PROLYL CIS/TRANS ISOMERASE"/>
    <property type="match status" value="1"/>
</dbReference>
<comment type="function">
    <text evidence="10 12">Involved in protein export. Acts as a chaperone by maintaining the newly synthesized protein in an open conformation. Functions as a peptidyl-prolyl cis-trans isomerase.</text>
</comment>
<evidence type="ECO:0000313" key="16">
    <source>
        <dbReference type="EMBL" id="WEG35020.1"/>
    </source>
</evidence>
<dbReference type="InterPro" id="IPR036611">
    <property type="entry name" value="Trigger_fac_ribosome-bd_sf"/>
</dbReference>
<keyword evidence="6 12" id="KW-0697">Rotamase</keyword>
<evidence type="ECO:0000256" key="13">
    <source>
        <dbReference type="PROSITE-ProRule" id="PRU00277"/>
    </source>
</evidence>
<keyword evidence="7 12" id="KW-0143">Chaperone</keyword>
<organism evidence="16 17">
    <name type="scientific">Amygdalobacter indicium</name>
    <dbReference type="NCBI Taxonomy" id="3029272"/>
    <lineage>
        <taxon>Bacteria</taxon>
        <taxon>Bacillati</taxon>
        <taxon>Bacillota</taxon>
        <taxon>Clostridia</taxon>
        <taxon>Eubacteriales</taxon>
        <taxon>Oscillospiraceae</taxon>
        <taxon>Amygdalobacter</taxon>
    </lineage>
</organism>
<dbReference type="SUPFAM" id="SSF109998">
    <property type="entry name" value="Triger factor/SurA peptide-binding domain-like"/>
    <property type="match status" value="1"/>
</dbReference>
<dbReference type="InterPro" id="IPR008881">
    <property type="entry name" value="Trigger_fac_ribosome-bd_bac"/>
</dbReference>
<reference evidence="16 17" key="1">
    <citation type="submission" date="2023-02" db="EMBL/GenBank/DDBJ databases">
        <title>Novel Oscillospiraceae bacterial genomes.</title>
        <authorList>
            <person name="Srinivasan S."/>
            <person name="Austin M.N."/>
            <person name="Fiedler T.L."/>
            <person name="Strenk S.M."/>
            <person name="Agnew K.J."/>
            <person name="Nagana Gowda G.A."/>
            <person name="Raftery D."/>
            <person name="Beamer M.A."/>
            <person name="Achilles S.L."/>
            <person name="Wiesenfeld H.C."/>
            <person name="Fredricks D.N."/>
            <person name="Hillier S.L."/>
        </authorList>
    </citation>
    <scope>NUCLEOTIDE SEQUENCE [LARGE SCALE GENOMIC DNA]</scope>
    <source>
        <strain evidence="16 17">CHIC02 1186E3-8</strain>
    </source>
</reference>
<dbReference type="InterPro" id="IPR027304">
    <property type="entry name" value="Trigger_fact/SurA_dom_sf"/>
</dbReference>
<gene>
    <name evidence="12 16" type="primary">tig</name>
    <name evidence="16" type="ORF">PYS61_03475</name>
</gene>
<evidence type="ECO:0000256" key="12">
    <source>
        <dbReference type="HAMAP-Rule" id="MF_00303"/>
    </source>
</evidence>
<evidence type="ECO:0000256" key="3">
    <source>
        <dbReference type="ARBA" id="ARBA00013194"/>
    </source>
</evidence>
<dbReference type="InterPro" id="IPR037041">
    <property type="entry name" value="Trigger_fac_C_sf"/>
</dbReference>
<dbReference type="PROSITE" id="PS50059">
    <property type="entry name" value="FKBP_PPIASE"/>
    <property type="match status" value="1"/>
</dbReference>
<dbReference type="SUPFAM" id="SSF54534">
    <property type="entry name" value="FKBP-like"/>
    <property type="match status" value="1"/>
</dbReference>
<keyword evidence="17" id="KW-1185">Reference proteome</keyword>
<dbReference type="Gene3D" id="3.30.70.1050">
    <property type="entry name" value="Trigger factor ribosome-binding domain"/>
    <property type="match status" value="1"/>
</dbReference>
<evidence type="ECO:0000256" key="5">
    <source>
        <dbReference type="ARBA" id="ARBA00022618"/>
    </source>
</evidence>
<dbReference type="RefSeq" id="WP_315570277.1">
    <property type="nucleotide sequence ID" value="NZ_CP118866.1"/>
</dbReference>
<sequence>MQTEFTKQEKNLGTLQLTFTPDEFKAVLPKAYNRCKNQFRINGFRKGKAPFAMVLQAYGEQALYEEAINLLLDEHLPQAIAAEGLEVITRPELDVKAIGSKADTVFSLKLTLTPEVKLGKYFGVEAVKPDETVKDEQVEAELKQVQQRSARTVPVEDRPVENNDIVNIDYTGSVDGVEFEGGKAEKYDLTIGSNSFIPGFEEQIIGHNINDEFDVHVTFPKEYHAEHLAGKDAVFKVVIHAIKKREVPVLDDEFAKDVSEFDTLAAYKEDIRKKLEKSNAERCKQEYENNVLKAVVDAAEVDVPQVMVENELDDLVEQQARQFKAQGLELAQLLQYSGQSMEDYRKSIESSAKIHVKTELVLKAIIKKENITLTEEEKDAELEKIAKRYSMTAAMLKQQLGENVDRLMNGALLRKVSALLCSKAVSIAPTEEIKL</sequence>
<dbReference type="NCBIfam" id="TIGR00115">
    <property type="entry name" value="tig"/>
    <property type="match status" value="1"/>
</dbReference>
<comment type="similarity">
    <text evidence="2 12 14">Belongs to the FKBP-type PPIase family. Tig subfamily.</text>
</comment>
<dbReference type="HAMAP" id="MF_00303">
    <property type="entry name" value="Trigger_factor_Tig"/>
    <property type="match status" value="1"/>
</dbReference>
<protein>
    <recommendedName>
        <fullName evidence="4 12">Trigger factor</fullName>
        <shortName evidence="12">TF</shortName>
        <ecNumber evidence="3 12">5.2.1.8</ecNumber>
    </recommendedName>
    <alternativeName>
        <fullName evidence="11 12">PPIase</fullName>
    </alternativeName>
</protein>
<dbReference type="InterPro" id="IPR046357">
    <property type="entry name" value="PPIase_dom_sf"/>
</dbReference>
<dbReference type="SUPFAM" id="SSF102735">
    <property type="entry name" value="Trigger factor ribosome-binding domain"/>
    <property type="match status" value="1"/>
</dbReference>
<dbReference type="Gene3D" id="3.10.50.40">
    <property type="match status" value="1"/>
</dbReference>